<dbReference type="Pfam" id="PF13086">
    <property type="entry name" value="AAA_11"/>
    <property type="match status" value="1"/>
</dbReference>
<keyword evidence="4" id="KW-1185">Reference proteome</keyword>
<dbReference type="Proteomes" id="UP001332192">
    <property type="component" value="Chromosome"/>
</dbReference>
<gene>
    <name evidence="3" type="ORF">U7230_07555</name>
</gene>
<accession>A0ABZ1C182</accession>
<feature type="domain" description="DNA2/NAM7 helicase helicase" evidence="2">
    <location>
        <begin position="62"/>
        <end position="99"/>
    </location>
</feature>
<evidence type="ECO:0000313" key="3">
    <source>
        <dbReference type="EMBL" id="WRP18837.1"/>
    </source>
</evidence>
<evidence type="ECO:0000313" key="4">
    <source>
        <dbReference type="Proteomes" id="UP001332192"/>
    </source>
</evidence>
<evidence type="ECO:0000256" key="1">
    <source>
        <dbReference type="SAM" id="MobiDB-lite"/>
    </source>
</evidence>
<dbReference type="EMBL" id="CP141615">
    <property type="protein sequence ID" value="WRP18837.1"/>
    <property type="molecule type" value="Genomic_DNA"/>
</dbReference>
<dbReference type="InterPro" id="IPR027417">
    <property type="entry name" value="P-loop_NTPase"/>
</dbReference>
<feature type="region of interest" description="Disordered" evidence="1">
    <location>
        <begin position="156"/>
        <end position="200"/>
    </location>
</feature>
<dbReference type="Gene3D" id="3.40.50.300">
    <property type="entry name" value="P-loop containing nucleotide triphosphate hydrolases"/>
    <property type="match status" value="1"/>
</dbReference>
<dbReference type="RefSeq" id="WP_324718107.1">
    <property type="nucleotide sequence ID" value="NZ_CP141615.1"/>
</dbReference>
<organism evidence="3 4">
    <name type="scientific">Carboxydichorda subterranea</name>
    <dbReference type="NCBI Taxonomy" id="3109565"/>
    <lineage>
        <taxon>Bacteria</taxon>
        <taxon>Bacillati</taxon>
        <taxon>Bacillota</taxon>
        <taxon>Limnochordia</taxon>
        <taxon>Limnochordales</taxon>
        <taxon>Geochordaceae</taxon>
        <taxon>Carboxydichorda</taxon>
    </lineage>
</organism>
<name>A0ABZ1C182_9FIRM</name>
<reference evidence="3 4" key="1">
    <citation type="journal article" date="2024" name="Front. Microbiol.">
        <title>Novel thermophilic genera Geochorda gen. nov. and Carboxydochorda gen. nov. from the deep terrestrial subsurface reveal the ecophysiological diversity in the class Limnochordia.</title>
        <authorList>
            <person name="Karnachuk O.V."/>
            <person name="Lukina A.P."/>
            <person name="Avakyan M.R."/>
            <person name="Kadnikov V.V."/>
            <person name="Begmatov S."/>
            <person name="Beletsky A.V."/>
            <person name="Vlasova K.G."/>
            <person name="Novikov A.A."/>
            <person name="Shcherbakova V.A."/>
            <person name="Mardanov A.V."/>
            <person name="Ravin N.V."/>
        </authorList>
    </citation>
    <scope>NUCLEOTIDE SEQUENCE [LARGE SCALE GENOMIC DNA]</scope>
    <source>
        <strain evidence="3 4">L945</strain>
    </source>
</reference>
<feature type="compositionally biased region" description="Polar residues" evidence="1">
    <location>
        <begin position="162"/>
        <end position="178"/>
    </location>
</feature>
<sequence length="200" mass="21990">MTASYHRILSALSDYFSLVSGAPAHRSTPILAREVAQLAPVLPLWMITNASVRRALPPEPGLFDLMVMDEASQCDPASAIPLLFRARRAAIIGDPHQLRHVAILLPEEEPLPARRQNTVCLKEHHRLLLRAAHRFQGDECDVLIFSPVVAQDLCPRSREASPGTSAGSRWPGSTSPDSGRTRAKARGSRHCPAWTRNGEQ</sequence>
<protein>
    <submittedName>
        <fullName evidence="3">AAA domain-containing protein</fullName>
    </submittedName>
</protein>
<evidence type="ECO:0000259" key="2">
    <source>
        <dbReference type="Pfam" id="PF13086"/>
    </source>
</evidence>
<dbReference type="InterPro" id="IPR041677">
    <property type="entry name" value="DNA2/NAM7_AAA_11"/>
</dbReference>
<proteinExistence type="predicted"/>
<dbReference type="SUPFAM" id="SSF52540">
    <property type="entry name" value="P-loop containing nucleoside triphosphate hydrolases"/>
    <property type="match status" value="1"/>
</dbReference>